<feature type="non-terminal residue" evidence="2">
    <location>
        <position position="91"/>
    </location>
</feature>
<feature type="compositionally biased region" description="Polar residues" evidence="1">
    <location>
        <begin position="15"/>
        <end position="28"/>
    </location>
</feature>
<feature type="compositionally biased region" description="Low complexity" evidence="1">
    <location>
        <begin position="59"/>
        <end position="74"/>
    </location>
</feature>
<gene>
    <name evidence="2" type="primary">CASKIN2</name>
</gene>
<name>A0A1A8FBW1_9TELE</name>
<protein>
    <submittedName>
        <fullName evidence="2">CASK interacting protein 2</fullName>
    </submittedName>
</protein>
<proteinExistence type="predicted"/>
<feature type="non-terminal residue" evidence="2">
    <location>
        <position position="1"/>
    </location>
</feature>
<evidence type="ECO:0000256" key="1">
    <source>
        <dbReference type="SAM" id="MobiDB-lite"/>
    </source>
</evidence>
<organism evidence="2">
    <name type="scientific">Nothobranchius korthausae</name>
    <dbReference type="NCBI Taxonomy" id="1143690"/>
    <lineage>
        <taxon>Eukaryota</taxon>
        <taxon>Metazoa</taxon>
        <taxon>Chordata</taxon>
        <taxon>Craniata</taxon>
        <taxon>Vertebrata</taxon>
        <taxon>Euteleostomi</taxon>
        <taxon>Actinopterygii</taxon>
        <taxon>Neopterygii</taxon>
        <taxon>Teleostei</taxon>
        <taxon>Neoteleostei</taxon>
        <taxon>Acanthomorphata</taxon>
        <taxon>Ovalentaria</taxon>
        <taxon>Atherinomorphae</taxon>
        <taxon>Cyprinodontiformes</taxon>
        <taxon>Nothobranchiidae</taxon>
        <taxon>Nothobranchius</taxon>
    </lineage>
</organism>
<reference evidence="2" key="1">
    <citation type="submission" date="2016-05" db="EMBL/GenBank/DDBJ databases">
        <authorList>
            <person name="Lavstsen T."/>
            <person name="Jespersen J.S."/>
        </authorList>
    </citation>
    <scope>NUCLEOTIDE SEQUENCE</scope>
    <source>
        <tissue evidence="2">Brain</tissue>
    </source>
</reference>
<evidence type="ECO:0000313" key="2">
    <source>
        <dbReference type="EMBL" id="SBQ56825.1"/>
    </source>
</evidence>
<feature type="region of interest" description="Disordered" evidence="1">
    <location>
        <begin position="1"/>
        <end position="91"/>
    </location>
</feature>
<dbReference type="AlphaFoldDB" id="A0A1A8FBW1"/>
<accession>A0A1A8FBW1</accession>
<dbReference type="EMBL" id="HAEB01010298">
    <property type="protein sequence ID" value="SBQ56825.1"/>
    <property type="molecule type" value="Transcribed_RNA"/>
</dbReference>
<sequence>PGGRSKQNPKEMRSHQSWSATTTHTCGTPQLAPTGLPYFAYPAVPPKSQHLKSPNHFLQPQQQSKHQPPSSSLPRAPQTVSPLRAQMGGVH</sequence>
<reference evidence="2" key="2">
    <citation type="submission" date="2016-06" db="EMBL/GenBank/DDBJ databases">
        <title>The genome of a short-lived fish provides insights into sex chromosome evolution and the genetic control of aging.</title>
        <authorList>
            <person name="Reichwald K."/>
            <person name="Felder M."/>
            <person name="Petzold A."/>
            <person name="Koch P."/>
            <person name="Groth M."/>
            <person name="Platzer M."/>
        </authorList>
    </citation>
    <scope>NUCLEOTIDE SEQUENCE</scope>
    <source>
        <tissue evidence="2">Brain</tissue>
    </source>
</reference>